<protein>
    <recommendedName>
        <fullName evidence="3">2-amino-4-hydroxy-6-hydroxymethyldihydropteridine diphosphokinase</fullName>
        <ecNumber evidence="3">2.7.6.3</ecNumber>
    </recommendedName>
</protein>
<keyword evidence="5" id="KW-0547">Nucleotide-binding</keyword>
<dbReference type="UniPathway" id="UPA00077">
    <property type="reaction ID" value="UER00155"/>
</dbReference>
<name>A0A841RRL2_9BACI</name>
<dbReference type="EC" id="2.7.6.3" evidence="3"/>
<comment type="pathway">
    <text evidence="2">Cofactor biosynthesis; tetrahydrofolate biosynthesis; 2-amino-4-hydroxy-6-hydroxymethyl-7,8-dihydropteridine diphosphate from 7,8-dihydroneopterin triphosphate: step 4/4.</text>
</comment>
<evidence type="ECO:0000256" key="5">
    <source>
        <dbReference type="ARBA" id="ARBA00022741"/>
    </source>
</evidence>
<gene>
    <name evidence="10" type="ORF">GGQ92_002805</name>
</gene>
<dbReference type="GO" id="GO:0003848">
    <property type="term" value="F:2-amino-4-hydroxy-6-hydroxymethyldihydropteridine diphosphokinase activity"/>
    <property type="evidence" value="ECO:0007669"/>
    <property type="project" value="UniProtKB-EC"/>
</dbReference>
<evidence type="ECO:0000256" key="6">
    <source>
        <dbReference type="ARBA" id="ARBA00022777"/>
    </source>
</evidence>
<dbReference type="GO" id="GO:0005524">
    <property type="term" value="F:ATP binding"/>
    <property type="evidence" value="ECO:0007669"/>
    <property type="project" value="UniProtKB-KW"/>
</dbReference>
<evidence type="ECO:0000313" key="10">
    <source>
        <dbReference type="EMBL" id="MBB6513986.1"/>
    </source>
</evidence>
<reference evidence="10 11" key="1">
    <citation type="submission" date="2020-08" db="EMBL/GenBank/DDBJ databases">
        <title>Genomic Encyclopedia of Type Strains, Phase IV (KMG-IV): sequencing the most valuable type-strain genomes for metagenomic binning, comparative biology and taxonomic classification.</title>
        <authorList>
            <person name="Goeker M."/>
        </authorList>
    </citation>
    <scope>NUCLEOTIDE SEQUENCE [LARGE SCALE GENOMIC DNA]</scope>
    <source>
        <strain evidence="10 11">DSM 11805</strain>
    </source>
</reference>
<dbReference type="NCBIfam" id="TIGR01498">
    <property type="entry name" value="folK"/>
    <property type="match status" value="1"/>
</dbReference>
<evidence type="ECO:0000256" key="7">
    <source>
        <dbReference type="ARBA" id="ARBA00022840"/>
    </source>
</evidence>
<dbReference type="Proteomes" id="UP000572212">
    <property type="component" value="Unassembled WGS sequence"/>
</dbReference>
<evidence type="ECO:0000313" key="11">
    <source>
        <dbReference type="Proteomes" id="UP000572212"/>
    </source>
</evidence>
<sequence length="170" mass="19452">MREAMNKAYIALGSNIEPRHFYLKEAVRQLAADTVRLVRESSIYETDPVGYTDQSQFLNMVVEVDTELNPSQLLEVCQSIERSLGREREIRWGPRTVDLDILLYNDEIVETKQLTVPHPRMHERGFVLVPLAEIAESFVHPIACKTIKELLSLIPTAEKKGIQKVTDFNS</sequence>
<feature type="domain" description="7,8-dihydro-6-hydroxymethylpterin-pyrophosphokinase" evidence="9">
    <location>
        <begin position="91"/>
        <end position="102"/>
    </location>
</feature>
<dbReference type="InterPro" id="IPR035907">
    <property type="entry name" value="Hppk_sf"/>
</dbReference>
<evidence type="ECO:0000256" key="2">
    <source>
        <dbReference type="ARBA" id="ARBA00005051"/>
    </source>
</evidence>
<evidence type="ECO:0000256" key="3">
    <source>
        <dbReference type="ARBA" id="ARBA00013253"/>
    </source>
</evidence>
<dbReference type="PANTHER" id="PTHR43071">
    <property type="entry name" value="2-AMINO-4-HYDROXY-6-HYDROXYMETHYLDIHYDROPTERIDINE PYROPHOSPHOKINASE"/>
    <property type="match status" value="1"/>
</dbReference>
<dbReference type="GO" id="GO:0046654">
    <property type="term" value="P:tetrahydrofolate biosynthetic process"/>
    <property type="evidence" value="ECO:0007669"/>
    <property type="project" value="UniProtKB-UniPathway"/>
</dbReference>
<evidence type="ECO:0000256" key="8">
    <source>
        <dbReference type="ARBA" id="ARBA00022909"/>
    </source>
</evidence>
<dbReference type="GO" id="GO:0016301">
    <property type="term" value="F:kinase activity"/>
    <property type="evidence" value="ECO:0007669"/>
    <property type="project" value="UniProtKB-KW"/>
</dbReference>
<comment type="catalytic activity">
    <reaction evidence="1">
        <text>6-hydroxymethyl-7,8-dihydropterin + ATP = (7,8-dihydropterin-6-yl)methyl diphosphate + AMP + H(+)</text>
        <dbReference type="Rhea" id="RHEA:11412"/>
        <dbReference type="ChEBI" id="CHEBI:15378"/>
        <dbReference type="ChEBI" id="CHEBI:30616"/>
        <dbReference type="ChEBI" id="CHEBI:44841"/>
        <dbReference type="ChEBI" id="CHEBI:72950"/>
        <dbReference type="ChEBI" id="CHEBI:456215"/>
        <dbReference type="EC" id="2.7.6.3"/>
    </reaction>
</comment>
<dbReference type="AlphaFoldDB" id="A0A841RRL2"/>
<dbReference type="SUPFAM" id="SSF55083">
    <property type="entry name" value="6-hydroxymethyl-7,8-dihydropterin pyrophosphokinase, HPPK"/>
    <property type="match status" value="1"/>
</dbReference>
<accession>A0A841RRL2</accession>
<dbReference type="PROSITE" id="PS00794">
    <property type="entry name" value="HPPK"/>
    <property type="match status" value="1"/>
</dbReference>
<dbReference type="EMBL" id="JACHON010000019">
    <property type="protein sequence ID" value="MBB6513986.1"/>
    <property type="molecule type" value="Genomic_DNA"/>
</dbReference>
<evidence type="ECO:0000256" key="1">
    <source>
        <dbReference type="ARBA" id="ARBA00000198"/>
    </source>
</evidence>
<keyword evidence="8" id="KW-0289">Folate biosynthesis</keyword>
<proteinExistence type="predicted"/>
<evidence type="ECO:0000256" key="4">
    <source>
        <dbReference type="ARBA" id="ARBA00022679"/>
    </source>
</evidence>
<comment type="caution">
    <text evidence="10">The sequence shown here is derived from an EMBL/GenBank/DDBJ whole genome shotgun (WGS) entry which is preliminary data.</text>
</comment>
<keyword evidence="11" id="KW-1185">Reference proteome</keyword>
<dbReference type="Gene3D" id="3.30.70.560">
    <property type="entry name" value="7,8-Dihydro-6-hydroxymethylpterin-pyrophosphokinase HPPK"/>
    <property type="match status" value="1"/>
</dbReference>
<keyword evidence="7" id="KW-0067">ATP-binding</keyword>
<evidence type="ECO:0000259" key="9">
    <source>
        <dbReference type="PROSITE" id="PS00794"/>
    </source>
</evidence>
<keyword evidence="4 10" id="KW-0808">Transferase</keyword>
<dbReference type="GO" id="GO:0046656">
    <property type="term" value="P:folic acid biosynthetic process"/>
    <property type="evidence" value="ECO:0007669"/>
    <property type="project" value="UniProtKB-KW"/>
</dbReference>
<dbReference type="PANTHER" id="PTHR43071:SF1">
    <property type="entry name" value="2-AMINO-4-HYDROXY-6-HYDROXYMETHYLDIHYDROPTERIDINE PYROPHOSPHOKINASE"/>
    <property type="match status" value="1"/>
</dbReference>
<keyword evidence="6 10" id="KW-0418">Kinase</keyword>
<dbReference type="CDD" id="cd00483">
    <property type="entry name" value="HPPK"/>
    <property type="match status" value="1"/>
</dbReference>
<dbReference type="Pfam" id="PF01288">
    <property type="entry name" value="HPPK"/>
    <property type="match status" value="1"/>
</dbReference>
<dbReference type="InterPro" id="IPR000550">
    <property type="entry name" value="Hppk"/>
</dbReference>
<organism evidence="10 11">
    <name type="scientific">Gracilibacillus halotolerans</name>
    <dbReference type="NCBI Taxonomy" id="74386"/>
    <lineage>
        <taxon>Bacteria</taxon>
        <taxon>Bacillati</taxon>
        <taxon>Bacillota</taxon>
        <taxon>Bacilli</taxon>
        <taxon>Bacillales</taxon>
        <taxon>Bacillaceae</taxon>
        <taxon>Gracilibacillus</taxon>
    </lineage>
</organism>